<reference evidence="3 4" key="1">
    <citation type="journal article" date="2017" name="ISME J.">
        <title>Potential for microbial H2 and metal transformations associated with novel bacteria and archaea in deep terrestrial subsurface sediments.</title>
        <authorList>
            <person name="Hernsdorf A.W."/>
            <person name="Amano Y."/>
            <person name="Miyakawa K."/>
            <person name="Ise K."/>
            <person name="Suzuki Y."/>
            <person name="Anantharaman K."/>
            <person name="Probst A."/>
            <person name="Burstein D."/>
            <person name="Thomas B.C."/>
            <person name="Banfield J.F."/>
        </authorList>
    </citation>
    <scope>NUCLEOTIDE SEQUENCE [LARGE SCALE GENOMIC DNA]</scope>
    <source>
        <strain evidence="3">HGW-Actinobacteria-3</strain>
    </source>
</reference>
<dbReference type="CDD" id="cd00130">
    <property type="entry name" value="PAS"/>
    <property type="match status" value="1"/>
</dbReference>
<dbReference type="GO" id="GO:0006355">
    <property type="term" value="P:regulation of DNA-templated transcription"/>
    <property type="evidence" value="ECO:0007669"/>
    <property type="project" value="InterPro"/>
</dbReference>
<evidence type="ECO:0000313" key="4">
    <source>
        <dbReference type="Proteomes" id="UP000233654"/>
    </source>
</evidence>
<evidence type="ECO:0000313" key="3">
    <source>
        <dbReference type="EMBL" id="PKQ28582.1"/>
    </source>
</evidence>
<accession>A0A2N3G7I3</accession>
<evidence type="ECO:0000256" key="1">
    <source>
        <dbReference type="SAM" id="MobiDB-lite"/>
    </source>
</evidence>
<dbReference type="SUPFAM" id="SSF55785">
    <property type="entry name" value="PYP-like sensor domain (PAS domain)"/>
    <property type="match status" value="1"/>
</dbReference>
<proteinExistence type="predicted"/>
<dbReference type="PROSITE" id="PS50112">
    <property type="entry name" value="PAS"/>
    <property type="match status" value="1"/>
</dbReference>
<dbReference type="EMBL" id="PHEX01000011">
    <property type="protein sequence ID" value="PKQ28582.1"/>
    <property type="molecule type" value="Genomic_DNA"/>
</dbReference>
<sequence length="175" mass="19855">MSMLHKKGHNKSARKERKEHRRVEEIFDEPTDSWDLLDNSPNLIQSVTPEGRFFYINHKWCATLGYRPDEAKGLTFLDVLHPDCHDHCKAVFQSLMSGARIQKVECEFLSKDGRRLPATGHVSCYFEAGKPVATRGIFQLTATGGRAEKDADADRSMSVAIEKAFLEFANSSLRR</sequence>
<dbReference type="SMART" id="SM00091">
    <property type="entry name" value="PAS"/>
    <property type="match status" value="1"/>
</dbReference>
<dbReference type="Gene3D" id="3.30.450.20">
    <property type="entry name" value="PAS domain"/>
    <property type="match status" value="1"/>
</dbReference>
<organism evidence="3 4">
    <name type="scientific">Candidatus Anoxymicrobium japonicum</name>
    <dbReference type="NCBI Taxonomy" id="2013648"/>
    <lineage>
        <taxon>Bacteria</taxon>
        <taxon>Bacillati</taxon>
        <taxon>Actinomycetota</taxon>
        <taxon>Candidatus Geothermincolia</taxon>
        <taxon>Candidatus Geothermincolales</taxon>
        <taxon>Candidatus Anoxymicrobiaceae</taxon>
        <taxon>Candidatus Anoxymicrobium</taxon>
    </lineage>
</organism>
<feature type="region of interest" description="Disordered" evidence="1">
    <location>
        <begin position="1"/>
        <end position="24"/>
    </location>
</feature>
<gene>
    <name evidence="3" type="ORF">CVT63_02010</name>
</gene>
<dbReference type="InterPro" id="IPR000014">
    <property type="entry name" value="PAS"/>
</dbReference>
<dbReference type="InterPro" id="IPR035965">
    <property type="entry name" value="PAS-like_dom_sf"/>
</dbReference>
<dbReference type="InterPro" id="IPR013767">
    <property type="entry name" value="PAS_fold"/>
</dbReference>
<feature type="domain" description="PAS" evidence="2">
    <location>
        <begin position="36"/>
        <end position="99"/>
    </location>
</feature>
<dbReference type="Proteomes" id="UP000233654">
    <property type="component" value="Unassembled WGS sequence"/>
</dbReference>
<protein>
    <recommendedName>
        <fullName evidence="2">PAS domain-containing protein</fullName>
    </recommendedName>
</protein>
<evidence type="ECO:0000259" key="2">
    <source>
        <dbReference type="PROSITE" id="PS50112"/>
    </source>
</evidence>
<dbReference type="Pfam" id="PF00989">
    <property type="entry name" value="PAS"/>
    <property type="match status" value="1"/>
</dbReference>
<comment type="caution">
    <text evidence="3">The sequence shown here is derived from an EMBL/GenBank/DDBJ whole genome shotgun (WGS) entry which is preliminary data.</text>
</comment>
<feature type="compositionally biased region" description="Basic residues" evidence="1">
    <location>
        <begin position="1"/>
        <end position="20"/>
    </location>
</feature>
<dbReference type="NCBIfam" id="TIGR00229">
    <property type="entry name" value="sensory_box"/>
    <property type="match status" value="1"/>
</dbReference>
<name>A0A2N3G7I3_9ACTN</name>
<dbReference type="AlphaFoldDB" id="A0A2N3G7I3"/>